<sequence length="308" mass="34010">MSSSSDLERGITQIIQKKSKKTKKKRSKPQPKPPTTITHDRPTGKNEGDDPNWAYKPPEGAVLLDHTVDVGPFVWDALKDDSDTEMWLIRVPDSIQPKHLQGLEIDSPSSSSSSSLPSRTARIGSLVRKTTSYDVWSIGPSSSSADANADANVAGAEELLGLTPLLPRKRKKGRLYIAPKRVVHHIVISARPPTATLPAPTDIDQTQTIPYRNPPRTSYPKEMLTHAFVPYGARSTQTRSEEDVSMDVETETQIMDDTMTQESYKNKPTGTSDAAPSSEKKKPKSKEHKKRKVEGESPKKSKKHKANA</sequence>
<evidence type="ECO:0000313" key="3">
    <source>
        <dbReference type="Proteomes" id="UP001194468"/>
    </source>
</evidence>
<feature type="region of interest" description="Disordered" evidence="1">
    <location>
        <begin position="1"/>
        <end position="58"/>
    </location>
</feature>
<protein>
    <submittedName>
        <fullName evidence="2">Uncharacterized protein</fullName>
    </submittedName>
</protein>
<dbReference type="Gene3D" id="6.20.250.70">
    <property type="match status" value="1"/>
</dbReference>
<reference evidence="2" key="2">
    <citation type="journal article" date="2020" name="Nat. Commun.">
        <title>Large-scale genome sequencing of mycorrhizal fungi provides insights into the early evolution of symbiotic traits.</title>
        <authorList>
            <person name="Miyauchi S."/>
            <person name="Kiss E."/>
            <person name="Kuo A."/>
            <person name="Drula E."/>
            <person name="Kohler A."/>
            <person name="Sanchez-Garcia M."/>
            <person name="Morin E."/>
            <person name="Andreopoulos B."/>
            <person name="Barry K.W."/>
            <person name="Bonito G."/>
            <person name="Buee M."/>
            <person name="Carver A."/>
            <person name="Chen C."/>
            <person name="Cichocki N."/>
            <person name="Clum A."/>
            <person name="Culley D."/>
            <person name="Crous P.W."/>
            <person name="Fauchery L."/>
            <person name="Girlanda M."/>
            <person name="Hayes R.D."/>
            <person name="Keri Z."/>
            <person name="LaButti K."/>
            <person name="Lipzen A."/>
            <person name="Lombard V."/>
            <person name="Magnuson J."/>
            <person name="Maillard F."/>
            <person name="Murat C."/>
            <person name="Nolan M."/>
            <person name="Ohm R.A."/>
            <person name="Pangilinan J."/>
            <person name="Pereira M.F."/>
            <person name="Perotto S."/>
            <person name="Peter M."/>
            <person name="Pfister S."/>
            <person name="Riley R."/>
            <person name="Sitrit Y."/>
            <person name="Stielow J.B."/>
            <person name="Szollosi G."/>
            <person name="Zifcakova L."/>
            <person name="Stursova M."/>
            <person name="Spatafora J.W."/>
            <person name="Tedersoo L."/>
            <person name="Vaario L.M."/>
            <person name="Yamada A."/>
            <person name="Yan M."/>
            <person name="Wang P."/>
            <person name="Xu J."/>
            <person name="Bruns T."/>
            <person name="Baldrian P."/>
            <person name="Vilgalys R."/>
            <person name="Dunand C."/>
            <person name="Henrissat B."/>
            <person name="Grigoriev I.V."/>
            <person name="Hibbett D."/>
            <person name="Nagy L.G."/>
            <person name="Martin F.M."/>
        </authorList>
    </citation>
    <scope>NUCLEOTIDE SEQUENCE</scope>
    <source>
        <strain evidence="2">BED1</strain>
    </source>
</reference>
<evidence type="ECO:0000313" key="2">
    <source>
        <dbReference type="EMBL" id="KAF8437559.1"/>
    </source>
</evidence>
<reference evidence="2" key="1">
    <citation type="submission" date="2019-10" db="EMBL/GenBank/DDBJ databases">
        <authorList>
            <consortium name="DOE Joint Genome Institute"/>
            <person name="Kuo A."/>
            <person name="Miyauchi S."/>
            <person name="Kiss E."/>
            <person name="Drula E."/>
            <person name="Kohler A."/>
            <person name="Sanchez-Garcia M."/>
            <person name="Andreopoulos B."/>
            <person name="Barry K.W."/>
            <person name="Bonito G."/>
            <person name="Buee M."/>
            <person name="Carver A."/>
            <person name="Chen C."/>
            <person name="Cichocki N."/>
            <person name="Clum A."/>
            <person name="Culley D."/>
            <person name="Crous P.W."/>
            <person name="Fauchery L."/>
            <person name="Girlanda M."/>
            <person name="Hayes R."/>
            <person name="Keri Z."/>
            <person name="LaButti K."/>
            <person name="Lipzen A."/>
            <person name="Lombard V."/>
            <person name="Magnuson J."/>
            <person name="Maillard F."/>
            <person name="Morin E."/>
            <person name="Murat C."/>
            <person name="Nolan M."/>
            <person name="Ohm R."/>
            <person name="Pangilinan J."/>
            <person name="Pereira M."/>
            <person name="Perotto S."/>
            <person name="Peter M."/>
            <person name="Riley R."/>
            <person name="Sitrit Y."/>
            <person name="Stielow B."/>
            <person name="Szollosi G."/>
            <person name="Zifcakova L."/>
            <person name="Stursova M."/>
            <person name="Spatafora J.W."/>
            <person name="Tedersoo L."/>
            <person name="Vaario L.-M."/>
            <person name="Yamada A."/>
            <person name="Yan M."/>
            <person name="Wang P."/>
            <person name="Xu J."/>
            <person name="Bruns T."/>
            <person name="Baldrian P."/>
            <person name="Vilgalys R."/>
            <person name="Henrissat B."/>
            <person name="Grigoriev I.V."/>
            <person name="Hibbett D."/>
            <person name="Nagy L.G."/>
            <person name="Martin F.M."/>
        </authorList>
    </citation>
    <scope>NUCLEOTIDE SEQUENCE</scope>
    <source>
        <strain evidence="2">BED1</strain>
    </source>
</reference>
<dbReference type="AlphaFoldDB" id="A0AAD4BRK2"/>
<feature type="compositionally biased region" description="Basic and acidic residues" evidence="1">
    <location>
        <begin position="38"/>
        <end position="48"/>
    </location>
</feature>
<dbReference type="InterPro" id="IPR013240">
    <property type="entry name" value="DNA-dir_RNA_pol1_su_RPA34"/>
</dbReference>
<dbReference type="EMBL" id="WHUW01000018">
    <property type="protein sequence ID" value="KAF8437559.1"/>
    <property type="molecule type" value="Genomic_DNA"/>
</dbReference>
<keyword evidence="3" id="KW-1185">Reference proteome</keyword>
<proteinExistence type="predicted"/>
<dbReference type="Pfam" id="PF08208">
    <property type="entry name" value="RNA_polI_A34"/>
    <property type="match status" value="1"/>
</dbReference>
<feature type="compositionally biased region" description="Polar residues" evidence="1">
    <location>
        <begin position="251"/>
        <end position="275"/>
    </location>
</feature>
<organism evidence="2 3">
    <name type="scientific">Boletus edulis BED1</name>
    <dbReference type="NCBI Taxonomy" id="1328754"/>
    <lineage>
        <taxon>Eukaryota</taxon>
        <taxon>Fungi</taxon>
        <taxon>Dikarya</taxon>
        <taxon>Basidiomycota</taxon>
        <taxon>Agaricomycotina</taxon>
        <taxon>Agaricomycetes</taxon>
        <taxon>Agaricomycetidae</taxon>
        <taxon>Boletales</taxon>
        <taxon>Boletineae</taxon>
        <taxon>Boletaceae</taxon>
        <taxon>Boletoideae</taxon>
        <taxon>Boletus</taxon>
    </lineage>
</organism>
<accession>A0AAD4BRK2</accession>
<gene>
    <name evidence="2" type="ORF">L210DRAFT_3546079</name>
</gene>
<evidence type="ECO:0000256" key="1">
    <source>
        <dbReference type="SAM" id="MobiDB-lite"/>
    </source>
</evidence>
<feature type="region of interest" description="Disordered" evidence="1">
    <location>
        <begin position="231"/>
        <end position="308"/>
    </location>
</feature>
<dbReference type="Proteomes" id="UP001194468">
    <property type="component" value="Unassembled WGS sequence"/>
</dbReference>
<feature type="region of interest" description="Disordered" evidence="1">
    <location>
        <begin position="197"/>
        <end position="219"/>
    </location>
</feature>
<name>A0AAD4BRK2_BOLED</name>
<feature type="compositionally biased region" description="Basic residues" evidence="1">
    <location>
        <begin position="281"/>
        <end position="292"/>
    </location>
</feature>
<dbReference type="GO" id="GO:0006360">
    <property type="term" value="P:transcription by RNA polymerase I"/>
    <property type="evidence" value="ECO:0007669"/>
    <property type="project" value="InterPro"/>
</dbReference>
<feature type="compositionally biased region" description="Basic residues" evidence="1">
    <location>
        <begin position="17"/>
        <end position="29"/>
    </location>
</feature>
<comment type="caution">
    <text evidence="2">The sequence shown here is derived from an EMBL/GenBank/DDBJ whole genome shotgun (WGS) entry which is preliminary data.</text>
</comment>